<dbReference type="PANTHER" id="PTHR43464">
    <property type="entry name" value="METHYLTRANSFERASE"/>
    <property type="match status" value="1"/>
</dbReference>
<evidence type="ECO:0000256" key="1">
    <source>
        <dbReference type="ARBA" id="ARBA00022603"/>
    </source>
</evidence>
<keyword evidence="5" id="KW-0830">Ubiquinone</keyword>
<proteinExistence type="predicted"/>
<accession>A0A1H0HEH1</accession>
<name>A0A1H0HEH1_9PSEU</name>
<dbReference type="SUPFAM" id="SSF53335">
    <property type="entry name" value="S-adenosyl-L-methionine-dependent methyltransferases"/>
    <property type="match status" value="1"/>
</dbReference>
<reference evidence="6" key="1">
    <citation type="submission" date="2016-10" db="EMBL/GenBank/DDBJ databases">
        <authorList>
            <person name="Varghese N."/>
            <person name="Submissions S."/>
        </authorList>
    </citation>
    <scope>NUCLEOTIDE SEQUENCE [LARGE SCALE GENOMIC DNA]</scope>
    <source>
        <strain evidence="6">IBRC-M 10655</strain>
    </source>
</reference>
<evidence type="ECO:0000313" key="6">
    <source>
        <dbReference type="Proteomes" id="UP000199651"/>
    </source>
</evidence>
<sequence length="249" mass="27806">MRESNLPPGGLDTVRRFAVELGLGPHTNVLHAGCNSGFLSRELARRTGCQVLGIDISPDMAAAANARSESEGLAHLARYEHRDMRDTGLDAASFDVVLSGGALAFVIDQPRAVAEWLRLVKPHGLVANSELWYHAEPPQQLLDKVAELIGVPVPRYTRDHWRELYNSPRLQPWALHDAEAGARTVEEVERYCAQMVDHVAVGWDDSAREALNERLLDIFLTFNQNMEYLSYTFFAYRVLPAGAEPLLYV</sequence>
<dbReference type="STRING" id="504798.SAMN05421871_101219"/>
<dbReference type="GO" id="GO:0032259">
    <property type="term" value="P:methylation"/>
    <property type="evidence" value="ECO:0007669"/>
    <property type="project" value="UniProtKB-KW"/>
</dbReference>
<evidence type="ECO:0000259" key="4">
    <source>
        <dbReference type="Pfam" id="PF08241"/>
    </source>
</evidence>
<dbReference type="Proteomes" id="UP000199651">
    <property type="component" value="Unassembled WGS sequence"/>
</dbReference>
<evidence type="ECO:0000256" key="3">
    <source>
        <dbReference type="ARBA" id="ARBA00022691"/>
    </source>
</evidence>
<dbReference type="PANTHER" id="PTHR43464:SF19">
    <property type="entry name" value="UBIQUINONE BIOSYNTHESIS O-METHYLTRANSFERASE, MITOCHONDRIAL"/>
    <property type="match status" value="1"/>
</dbReference>
<keyword evidence="3" id="KW-0949">S-adenosyl-L-methionine</keyword>
<keyword evidence="2" id="KW-0808">Transferase</keyword>
<dbReference type="Gene3D" id="3.40.50.150">
    <property type="entry name" value="Vaccinia Virus protein VP39"/>
    <property type="match status" value="1"/>
</dbReference>
<evidence type="ECO:0000256" key="2">
    <source>
        <dbReference type="ARBA" id="ARBA00022679"/>
    </source>
</evidence>
<dbReference type="GO" id="GO:0008757">
    <property type="term" value="F:S-adenosylmethionine-dependent methyltransferase activity"/>
    <property type="evidence" value="ECO:0007669"/>
    <property type="project" value="InterPro"/>
</dbReference>
<evidence type="ECO:0000313" key="5">
    <source>
        <dbReference type="EMBL" id="SDO17565.1"/>
    </source>
</evidence>
<keyword evidence="1 5" id="KW-0489">Methyltransferase</keyword>
<dbReference type="EMBL" id="FNJB01000002">
    <property type="protein sequence ID" value="SDO17565.1"/>
    <property type="molecule type" value="Genomic_DNA"/>
</dbReference>
<keyword evidence="6" id="KW-1185">Reference proteome</keyword>
<feature type="domain" description="Methyltransferase type 11" evidence="4">
    <location>
        <begin position="30"/>
        <end position="126"/>
    </location>
</feature>
<gene>
    <name evidence="5" type="ORF">SAMN05192558_10284</name>
</gene>
<dbReference type="CDD" id="cd02440">
    <property type="entry name" value="AdoMet_MTases"/>
    <property type="match status" value="1"/>
</dbReference>
<dbReference type="Pfam" id="PF08241">
    <property type="entry name" value="Methyltransf_11"/>
    <property type="match status" value="1"/>
</dbReference>
<dbReference type="AlphaFoldDB" id="A0A1H0HEH1"/>
<dbReference type="InterPro" id="IPR013216">
    <property type="entry name" value="Methyltransf_11"/>
</dbReference>
<organism evidence="5 6">
    <name type="scientific">Actinokineospora alba</name>
    <dbReference type="NCBI Taxonomy" id="504798"/>
    <lineage>
        <taxon>Bacteria</taxon>
        <taxon>Bacillati</taxon>
        <taxon>Actinomycetota</taxon>
        <taxon>Actinomycetes</taxon>
        <taxon>Pseudonocardiales</taxon>
        <taxon>Pseudonocardiaceae</taxon>
        <taxon>Actinokineospora</taxon>
    </lineage>
</organism>
<protein>
    <submittedName>
        <fullName evidence="5">Ubiquinone/menaquinone biosynthesis C-methylase UbiE</fullName>
    </submittedName>
</protein>
<dbReference type="InterPro" id="IPR029063">
    <property type="entry name" value="SAM-dependent_MTases_sf"/>
</dbReference>